<gene>
    <name evidence="1" type="ORF">HPBE_LOCUS13585</name>
</gene>
<dbReference type="OrthoDB" id="5868821at2759"/>
<dbReference type="Proteomes" id="UP000050761">
    <property type="component" value="Unassembled WGS sequence"/>
</dbReference>
<accession>A0A3P8AIL9</accession>
<dbReference type="EMBL" id="UZAH01027983">
    <property type="protein sequence ID" value="VDO96707.1"/>
    <property type="molecule type" value="Genomic_DNA"/>
</dbReference>
<protein>
    <submittedName>
        <fullName evidence="3">KIX_2 domain-containing protein</fullName>
    </submittedName>
</protein>
<reference evidence="3" key="2">
    <citation type="submission" date="2019-09" db="UniProtKB">
        <authorList>
            <consortium name="WormBaseParasite"/>
        </authorList>
    </citation>
    <scope>IDENTIFICATION</scope>
</reference>
<organism evidence="2 3">
    <name type="scientific">Heligmosomoides polygyrus</name>
    <name type="common">Parasitic roundworm</name>
    <dbReference type="NCBI Taxonomy" id="6339"/>
    <lineage>
        <taxon>Eukaryota</taxon>
        <taxon>Metazoa</taxon>
        <taxon>Ecdysozoa</taxon>
        <taxon>Nematoda</taxon>
        <taxon>Chromadorea</taxon>
        <taxon>Rhabditida</taxon>
        <taxon>Rhabditina</taxon>
        <taxon>Rhabditomorpha</taxon>
        <taxon>Strongyloidea</taxon>
        <taxon>Heligmosomidae</taxon>
        <taxon>Heligmosomoides</taxon>
    </lineage>
</organism>
<keyword evidence="2" id="KW-1185">Reference proteome</keyword>
<accession>A0A183FY83</accession>
<proteinExistence type="predicted"/>
<name>A0A183FY83_HELPZ</name>
<evidence type="ECO:0000313" key="3">
    <source>
        <dbReference type="WBParaSite" id="HPBE_0001358401-mRNA-1"/>
    </source>
</evidence>
<reference evidence="1 2" key="1">
    <citation type="submission" date="2018-11" db="EMBL/GenBank/DDBJ databases">
        <authorList>
            <consortium name="Pathogen Informatics"/>
        </authorList>
    </citation>
    <scope>NUCLEOTIDE SEQUENCE [LARGE SCALE GENOMIC DNA]</scope>
</reference>
<sequence length="169" mass="19423">MQLDDTRTELAVEELHREVDNLRGASKDSTANKGKVQFMVQMERRLRILLKYAKRRIREQSEGTTFVGHRQGGVKALADPRKLDIRDGQTVTEFCLVVERLFNKAYPDMAQKVTSLQKAEILCRQLSDWDGSSCFTVTLETSAWDEAYTEVKEVALRLERSVIMAPEWV</sequence>
<dbReference type="AlphaFoldDB" id="A0A183FY83"/>
<evidence type="ECO:0000313" key="2">
    <source>
        <dbReference type="Proteomes" id="UP000050761"/>
    </source>
</evidence>
<evidence type="ECO:0000313" key="1">
    <source>
        <dbReference type="EMBL" id="VDO96707.1"/>
    </source>
</evidence>
<dbReference type="WBParaSite" id="HPBE_0001358401-mRNA-1">
    <property type="protein sequence ID" value="HPBE_0001358401-mRNA-1"/>
    <property type="gene ID" value="HPBE_0001358401"/>
</dbReference>